<gene>
    <name evidence="3" type="ORF">TorRG33x02_211670</name>
</gene>
<dbReference type="InParanoid" id="A0A2P5EBY4"/>
<evidence type="ECO:0000313" key="3">
    <source>
        <dbReference type="EMBL" id="PON83058.1"/>
    </source>
</evidence>
<dbReference type="InterPro" id="IPR009000">
    <property type="entry name" value="Transl_B-barrel_sf"/>
</dbReference>
<proteinExistence type="predicted"/>
<dbReference type="STRING" id="63057.A0A2P5EBY4"/>
<name>A0A2P5EBY4_TREOI</name>
<dbReference type="InterPro" id="IPR015760">
    <property type="entry name" value="TIF_IF2"/>
</dbReference>
<dbReference type="GO" id="GO:0005525">
    <property type="term" value="F:GTP binding"/>
    <property type="evidence" value="ECO:0007669"/>
    <property type="project" value="UniProtKB-KW"/>
</dbReference>
<dbReference type="Proteomes" id="UP000237000">
    <property type="component" value="Unassembled WGS sequence"/>
</dbReference>
<dbReference type="PANTHER" id="PTHR43381">
    <property type="entry name" value="TRANSLATION INITIATION FACTOR IF-2-RELATED"/>
    <property type="match status" value="1"/>
</dbReference>
<dbReference type="OrthoDB" id="4928at2759"/>
<dbReference type="Gene3D" id="3.40.50.300">
    <property type="entry name" value="P-loop containing nucleotide triphosphate hydrolases"/>
    <property type="match status" value="1"/>
</dbReference>
<comment type="caution">
    <text evidence="3">The sequence shown here is derived from an EMBL/GenBank/DDBJ whole genome shotgun (WGS) entry which is preliminary data.</text>
</comment>
<accession>A0A2P5EBY4</accession>
<keyword evidence="4" id="KW-1185">Reference proteome</keyword>
<dbReference type="Gene3D" id="2.40.30.10">
    <property type="entry name" value="Translation factors"/>
    <property type="match status" value="1"/>
</dbReference>
<protein>
    <submittedName>
        <fullName evidence="3">Translation initiation factor 2, gamma subunit</fullName>
    </submittedName>
</protein>
<dbReference type="CDD" id="cd03703">
    <property type="entry name" value="aeIF5B_II"/>
    <property type="match status" value="1"/>
</dbReference>
<keyword evidence="3" id="KW-0396">Initiation factor</keyword>
<dbReference type="FunFam" id="2.40.30.10:FF:000013">
    <property type="entry name" value="eukaryotic translation initiation factor 5B"/>
    <property type="match status" value="1"/>
</dbReference>
<keyword evidence="1" id="KW-0547">Nucleotide-binding</keyword>
<dbReference type="GO" id="GO:0003743">
    <property type="term" value="F:translation initiation factor activity"/>
    <property type="evidence" value="ECO:0007669"/>
    <property type="project" value="UniProtKB-KW"/>
</dbReference>
<organism evidence="3 4">
    <name type="scientific">Trema orientale</name>
    <name type="common">Charcoal tree</name>
    <name type="synonym">Celtis orientalis</name>
    <dbReference type="NCBI Taxonomy" id="63057"/>
    <lineage>
        <taxon>Eukaryota</taxon>
        <taxon>Viridiplantae</taxon>
        <taxon>Streptophyta</taxon>
        <taxon>Embryophyta</taxon>
        <taxon>Tracheophyta</taxon>
        <taxon>Spermatophyta</taxon>
        <taxon>Magnoliopsida</taxon>
        <taxon>eudicotyledons</taxon>
        <taxon>Gunneridae</taxon>
        <taxon>Pentapetalae</taxon>
        <taxon>rosids</taxon>
        <taxon>fabids</taxon>
        <taxon>Rosales</taxon>
        <taxon>Cannabaceae</taxon>
        <taxon>Trema</taxon>
    </lineage>
</organism>
<sequence length="128" mass="13954">MGETYSIVPTSAITGEGIPDLLLLLVNWTQKTMVEKLTYSNEVQCTVLEVKVVEGHGTTIDVVLVNGVLHEGDQIVVCGMQGPIVTTIRALLTPHPMKELRVKGTYLHHKEIKAAQGIKITAQVLIID</sequence>
<evidence type="ECO:0000256" key="2">
    <source>
        <dbReference type="ARBA" id="ARBA00023134"/>
    </source>
</evidence>
<dbReference type="GO" id="GO:0005739">
    <property type="term" value="C:mitochondrion"/>
    <property type="evidence" value="ECO:0007669"/>
    <property type="project" value="TreeGrafter"/>
</dbReference>
<dbReference type="AlphaFoldDB" id="A0A2P5EBY4"/>
<reference evidence="4" key="1">
    <citation type="submission" date="2016-06" db="EMBL/GenBank/DDBJ databases">
        <title>Parallel loss of symbiosis genes in relatives of nitrogen-fixing non-legume Parasponia.</title>
        <authorList>
            <person name="Van Velzen R."/>
            <person name="Holmer R."/>
            <person name="Bu F."/>
            <person name="Rutten L."/>
            <person name="Van Zeijl A."/>
            <person name="Liu W."/>
            <person name="Santuari L."/>
            <person name="Cao Q."/>
            <person name="Sharma T."/>
            <person name="Shen D."/>
            <person name="Roswanjaya Y."/>
            <person name="Wardhani T."/>
            <person name="Kalhor M.S."/>
            <person name="Jansen J."/>
            <person name="Van den Hoogen J."/>
            <person name="Gungor B."/>
            <person name="Hartog M."/>
            <person name="Hontelez J."/>
            <person name="Verver J."/>
            <person name="Yang W.-C."/>
            <person name="Schijlen E."/>
            <person name="Repin R."/>
            <person name="Schilthuizen M."/>
            <person name="Schranz E."/>
            <person name="Heidstra R."/>
            <person name="Miyata K."/>
            <person name="Fedorova E."/>
            <person name="Kohlen W."/>
            <person name="Bisseling T."/>
            <person name="Smit S."/>
            <person name="Geurts R."/>
        </authorList>
    </citation>
    <scope>NUCLEOTIDE SEQUENCE [LARGE SCALE GENOMIC DNA]</scope>
    <source>
        <strain evidence="4">cv. RG33-2</strain>
    </source>
</reference>
<dbReference type="InterPro" id="IPR027417">
    <property type="entry name" value="P-loop_NTPase"/>
</dbReference>
<keyword evidence="3" id="KW-0648">Protein biosynthesis</keyword>
<dbReference type="SUPFAM" id="SSF50447">
    <property type="entry name" value="Translation proteins"/>
    <property type="match status" value="1"/>
</dbReference>
<dbReference type="EMBL" id="JXTC01000184">
    <property type="protein sequence ID" value="PON83058.1"/>
    <property type="molecule type" value="Genomic_DNA"/>
</dbReference>
<evidence type="ECO:0000256" key="1">
    <source>
        <dbReference type="ARBA" id="ARBA00022741"/>
    </source>
</evidence>
<keyword evidence="2" id="KW-0342">GTP-binding</keyword>
<dbReference type="PANTHER" id="PTHR43381:SF4">
    <property type="entry name" value="EUKARYOTIC TRANSLATION INITIATION FACTOR 5B"/>
    <property type="match status" value="1"/>
</dbReference>
<evidence type="ECO:0000313" key="4">
    <source>
        <dbReference type="Proteomes" id="UP000237000"/>
    </source>
</evidence>